<evidence type="ECO:0000256" key="1">
    <source>
        <dbReference type="ARBA" id="ARBA00022729"/>
    </source>
</evidence>
<dbReference type="GO" id="GO:0043005">
    <property type="term" value="C:neuron projection"/>
    <property type="evidence" value="ECO:0007669"/>
    <property type="project" value="TreeGrafter"/>
</dbReference>
<dbReference type="SUPFAM" id="SSF48726">
    <property type="entry name" value="Immunoglobulin"/>
    <property type="match status" value="2"/>
</dbReference>
<dbReference type="InterPro" id="IPR003598">
    <property type="entry name" value="Ig_sub2"/>
</dbReference>
<dbReference type="InterPro" id="IPR051170">
    <property type="entry name" value="Neural/epithelial_adhesion"/>
</dbReference>
<feature type="domain" description="Ig-like" evidence="5">
    <location>
        <begin position="76"/>
        <end position="156"/>
    </location>
</feature>
<reference evidence="6 7" key="1">
    <citation type="journal article" date="2018" name="Sci. Rep.">
        <title>Genomic signatures of local adaptation to the degree of environmental predictability in rotifers.</title>
        <authorList>
            <person name="Franch-Gras L."/>
            <person name="Hahn C."/>
            <person name="Garcia-Roger E.M."/>
            <person name="Carmona M.J."/>
            <person name="Serra M."/>
            <person name="Gomez A."/>
        </authorList>
    </citation>
    <scope>NUCLEOTIDE SEQUENCE [LARGE SCALE GENOMIC DNA]</scope>
    <source>
        <strain evidence="6">HYR1</strain>
    </source>
</reference>
<evidence type="ECO:0000256" key="3">
    <source>
        <dbReference type="ARBA" id="ARBA00023157"/>
    </source>
</evidence>
<evidence type="ECO:0000313" key="6">
    <source>
        <dbReference type="EMBL" id="RNA37692.1"/>
    </source>
</evidence>
<sequence>MRSDHNQLISVGEIVMANRQAFRIETECEKTESSIAFGCWVYLIIDKLELSDEGVYVCQKDTMHSNYINLTILVPPYIKNEADSSMDIEVVEGSDVELVCDAYGKPDPTIKWFAKNEYYITSEKFLIIKNASRHSIKEYECIADNGVNPSISRTFSLRILYIIGKMNKYQNELESNEKMTTLELGDKTVYIFDQDDAPQAIQKGKGWREAMEGIWACTVCLMCINNLCFCIQWFS</sequence>
<dbReference type="InterPro" id="IPR013783">
    <property type="entry name" value="Ig-like_fold"/>
</dbReference>
<dbReference type="Pfam" id="PF13927">
    <property type="entry name" value="Ig_3"/>
    <property type="match status" value="1"/>
</dbReference>
<dbReference type="PROSITE" id="PS50835">
    <property type="entry name" value="IG_LIKE"/>
    <property type="match status" value="1"/>
</dbReference>
<dbReference type="Gene3D" id="2.60.40.10">
    <property type="entry name" value="Immunoglobulins"/>
    <property type="match status" value="2"/>
</dbReference>
<evidence type="ECO:0000256" key="2">
    <source>
        <dbReference type="ARBA" id="ARBA00022737"/>
    </source>
</evidence>
<dbReference type="SMART" id="SM00409">
    <property type="entry name" value="IG"/>
    <property type="match status" value="2"/>
</dbReference>
<dbReference type="InterPro" id="IPR036179">
    <property type="entry name" value="Ig-like_dom_sf"/>
</dbReference>
<dbReference type="InterPro" id="IPR007110">
    <property type="entry name" value="Ig-like_dom"/>
</dbReference>
<keyword evidence="7" id="KW-1185">Reference proteome</keyword>
<dbReference type="PANTHER" id="PTHR12231:SF253">
    <property type="entry name" value="DPR-INTERACTING PROTEIN ETA, ISOFORM B-RELATED"/>
    <property type="match status" value="1"/>
</dbReference>
<dbReference type="STRING" id="10195.A0A3M7SPS6"/>
<dbReference type="OrthoDB" id="6159398at2759"/>
<name>A0A3M7SPS6_BRAPC</name>
<protein>
    <submittedName>
        <fullName evidence="6">Limbic system-associated membrane isoform X1</fullName>
    </submittedName>
</protein>
<keyword evidence="3" id="KW-1015">Disulfide bond</keyword>
<comment type="caution">
    <text evidence="6">The sequence shown here is derived from an EMBL/GenBank/DDBJ whole genome shotgun (WGS) entry which is preliminary data.</text>
</comment>
<keyword evidence="4" id="KW-0393">Immunoglobulin domain</keyword>
<keyword evidence="2" id="KW-0677">Repeat</keyword>
<dbReference type="SMART" id="SM00408">
    <property type="entry name" value="IGc2"/>
    <property type="match status" value="1"/>
</dbReference>
<evidence type="ECO:0000256" key="4">
    <source>
        <dbReference type="ARBA" id="ARBA00023319"/>
    </source>
</evidence>
<gene>
    <name evidence="6" type="ORF">BpHYR1_017242</name>
</gene>
<dbReference type="Proteomes" id="UP000276133">
    <property type="component" value="Unassembled WGS sequence"/>
</dbReference>
<dbReference type="PANTHER" id="PTHR12231">
    <property type="entry name" value="CTX-RELATED TYPE I TRANSMEMBRANE PROTEIN"/>
    <property type="match status" value="1"/>
</dbReference>
<evidence type="ECO:0000259" key="5">
    <source>
        <dbReference type="PROSITE" id="PS50835"/>
    </source>
</evidence>
<organism evidence="6 7">
    <name type="scientific">Brachionus plicatilis</name>
    <name type="common">Marine rotifer</name>
    <name type="synonym">Brachionus muelleri</name>
    <dbReference type="NCBI Taxonomy" id="10195"/>
    <lineage>
        <taxon>Eukaryota</taxon>
        <taxon>Metazoa</taxon>
        <taxon>Spiralia</taxon>
        <taxon>Gnathifera</taxon>
        <taxon>Rotifera</taxon>
        <taxon>Eurotatoria</taxon>
        <taxon>Monogononta</taxon>
        <taxon>Pseudotrocha</taxon>
        <taxon>Ploima</taxon>
        <taxon>Brachionidae</taxon>
        <taxon>Brachionus</taxon>
    </lineage>
</organism>
<keyword evidence="1" id="KW-0732">Signal</keyword>
<accession>A0A3M7SPS6</accession>
<dbReference type="InterPro" id="IPR003599">
    <property type="entry name" value="Ig_sub"/>
</dbReference>
<dbReference type="EMBL" id="REGN01001004">
    <property type="protein sequence ID" value="RNA37692.1"/>
    <property type="molecule type" value="Genomic_DNA"/>
</dbReference>
<evidence type="ECO:0000313" key="7">
    <source>
        <dbReference type="Proteomes" id="UP000276133"/>
    </source>
</evidence>
<dbReference type="AlphaFoldDB" id="A0A3M7SPS6"/>
<proteinExistence type="predicted"/>